<evidence type="ECO:0000256" key="3">
    <source>
        <dbReference type="PIRSR" id="PIRSR637460-2"/>
    </source>
</evidence>
<gene>
    <name evidence="7" type="ORF">SAMEA4412665_00086</name>
</gene>
<reference evidence="7 8" key="1">
    <citation type="submission" date="2017-06" db="EMBL/GenBank/DDBJ databases">
        <authorList>
            <consortium name="Pathogen Informatics"/>
        </authorList>
    </citation>
    <scope>NUCLEOTIDE SEQUENCE [LARGE SCALE GENOMIC DNA]</scope>
    <source>
        <strain evidence="7 8">NCTC11865</strain>
    </source>
</reference>
<feature type="domain" description="PKD" evidence="6">
    <location>
        <begin position="608"/>
        <end position="686"/>
    </location>
</feature>
<keyword evidence="3" id="KW-1015">Disulfide bond</keyword>
<dbReference type="KEGG" id="cgrn:4412665_00086"/>
<dbReference type="InterPro" id="IPR003367">
    <property type="entry name" value="Thrombospondin_3-like_rpt"/>
</dbReference>
<dbReference type="Pfam" id="PF02412">
    <property type="entry name" value="TSP_3"/>
    <property type="match status" value="1"/>
</dbReference>
<dbReference type="SUPFAM" id="SSF103647">
    <property type="entry name" value="TSP type-3 repeat"/>
    <property type="match status" value="1"/>
</dbReference>
<feature type="region of interest" description="Disordered" evidence="4">
    <location>
        <begin position="693"/>
        <end position="733"/>
    </location>
</feature>
<dbReference type="Pfam" id="PF18911">
    <property type="entry name" value="PKD_4"/>
    <property type="match status" value="1"/>
</dbReference>
<dbReference type="GO" id="GO:0006629">
    <property type="term" value="P:lipid metabolic process"/>
    <property type="evidence" value="ECO:0007669"/>
    <property type="project" value="TreeGrafter"/>
</dbReference>
<proteinExistence type="predicted"/>
<sequence>MAVVGMCRRVVGPVVAAALMIGVVGAVPAQAGGASGPADYAAQAGRAADYIDGHQADLTKGDLGPQLDGALALVAAGRKDSPTVAKVKDNIKTKGPSYCTPKNVGGCAKVTITLLALGESTTYGGVDYARPVTDASQFTERPMNQALDVIALERLGKPIPEALLDKVADYAVTQPKHMAGLVSTDGVMLTALSHVEAPDKQKAVTSLVKRLDDDRQGDGWGWPDHGANVRATTRVAPGLYRAADAAHRAQAVAGQKWLAAQQRSDGSFPAYYSPMLATIQAVPVLRGLQSFDTIGTHQPRRLVTMTVLGDSYSAGNGTLVDGYPADGSYRSPKNYGSVLTGMLNQKSTDTTYQLDVKAWSGAQIATGDHNIISQADTMNPHTGMVLMTAGGNDLNFTSIVENCFLDSTWAFYKCGESVDEAKEKIDSALKNTTTLLTHIQNRLADPKHTVVILVGYPYLIQSGRDRNGRDVPSTRVRVAENEFLNKQRMIVNRWNHTHNLHVVYAPTTSLFTTHEPEPVGYPQNLYRWINAFGETAGELGEDGTTHATKFTSQWIHPLRYLANSYHPNVIGHEQIAKMVRPLVKSPRMYGLSASAAQVASVPGVRMRADVIGQNLVRAGEPLGLDASSSFTSTGHIRRWQWDLDGDGHYEIDSATPEISRTLTRLGKYQAHLRITDTTGTNDTLTFPIHVTRDGDGVPDDQDNCPTIANQDQTDTNHNGVGDACDPNTTKAPR</sequence>
<dbReference type="GO" id="GO:0005509">
    <property type="term" value="F:calcium ion binding"/>
    <property type="evidence" value="ECO:0007669"/>
    <property type="project" value="InterPro"/>
</dbReference>
<evidence type="ECO:0000256" key="2">
    <source>
        <dbReference type="PIRSR" id="PIRSR637460-1"/>
    </source>
</evidence>
<dbReference type="InterPro" id="IPR036514">
    <property type="entry name" value="SGNH_hydro_sf"/>
</dbReference>
<dbReference type="SUPFAM" id="SSF48239">
    <property type="entry name" value="Terpenoid cyclases/Protein prenyltransferases"/>
    <property type="match status" value="1"/>
</dbReference>
<feature type="disulfide bond" evidence="3">
    <location>
        <begin position="403"/>
        <end position="414"/>
    </location>
</feature>
<feature type="signal peptide" evidence="5">
    <location>
        <begin position="1"/>
        <end position="31"/>
    </location>
</feature>
<name>A0A239W0P4_9ACTN</name>
<protein>
    <recommendedName>
        <fullName evidence="6">PKD domain-containing protein</fullName>
    </recommendedName>
</protein>
<dbReference type="EMBL" id="LT906441">
    <property type="protein sequence ID" value="SNV27922.1"/>
    <property type="molecule type" value="Genomic_DNA"/>
</dbReference>
<evidence type="ECO:0000256" key="1">
    <source>
        <dbReference type="ARBA" id="ARBA00022729"/>
    </source>
</evidence>
<feature type="active site" evidence="2">
    <location>
        <position position="566"/>
    </location>
</feature>
<dbReference type="AlphaFoldDB" id="A0A239W0P4"/>
<evidence type="ECO:0000259" key="6">
    <source>
        <dbReference type="Pfam" id="PF18911"/>
    </source>
</evidence>
<evidence type="ECO:0000313" key="8">
    <source>
        <dbReference type="Proteomes" id="UP000215332"/>
    </source>
</evidence>
<organism evidence="7 8">
    <name type="scientific">Cutibacterium granulosum</name>
    <dbReference type="NCBI Taxonomy" id="33011"/>
    <lineage>
        <taxon>Bacteria</taxon>
        <taxon>Bacillati</taxon>
        <taxon>Actinomycetota</taxon>
        <taxon>Actinomycetes</taxon>
        <taxon>Propionibacteriales</taxon>
        <taxon>Propionibacteriaceae</taxon>
        <taxon>Cutibacterium</taxon>
    </lineage>
</organism>
<evidence type="ECO:0000313" key="7">
    <source>
        <dbReference type="EMBL" id="SNV27922.1"/>
    </source>
</evidence>
<accession>A0A239W0P4</accession>
<evidence type="ECO:0000256" key="4">
    <source>
        <dbReference type="SAM" id="MobiDB-lite"/>
    </source>
</evidence>
<dbReference type="PANTHER" id="PTHR37981:SF1">
    <property type="entry name" value="SGNH HYDROLASE-TYPE ESTERASE DOMAIN-CONTAINING PROTEIN"/>
    <property type="match status" value="1"/>
</dbReference>
<dbReference type="GO" id="GO:0007155">
    <property type="term" value="P:cell adhesion"/>
    <property type="evidence" value="ECO:0007669"/>
    <property type="project" value="InterPro"/>
</dbReference>
<feature type="chain" id="PRO_5012828386" description="PKD domain-containing protein" evidence="5">
    <location>
        <begin position="32"/>
        <end position="733"/>
    </location>
</feature>
<keyword evidence="1 5" id="KW-0732">Signal</keyword>
<dbReference type="Proteomes" id="UP000215332">
    <property type="component" value="Chromosome 1"/>
</dbReference>
<dbReference type="SUPFAM" id="SSF52266">
    <property type="entry name" value="SGNH hydrolase"/>
    <property type="match status" value="1"/>
</dbReference>
<dbReference type="InterPro" id="IPR028974">
    <property type="entry name" value="TSP_type-3_rpt"/>
</dbReference>
<dbReference type="Gene3D" id="3.40.50.1110">
    <property type="entry name" value="SGNH hydrolase"/>
    <property type="match status" value="1"/>
</dbReference>
<dbReference type="CDD" id="cd01823">
    <property type="entry name" value="SEST_like"/>
    <property type="match status" value="1"/>
</dbReference>
<dbReference type="InterPro" id="IPR035986">
    <property type="entry name" value="PKD_dom_sf"/>
</dbReference>
<dbReference type="Gene3D" id="4.10.1080.10">
    <property type="entry name" value="TSP type-3 repeat"/>
    <property type="match status" value="1"/>
</dbReference>
<feature type="active site" description="Nucleophile" evidence="2">
    <location>
        <position position="311"/>
    </location>
</feature>
<dbReference type="PANTHER" id="PTHR37981">
    <property type="entry name" value="LIPASE 2"/>
    <property type="match status" value="1"/>
</dbReference>
<dbReference type="SUPFAM" id="SSF49299">
    <property type="entry name" value="PKD domain"/>
    <property type="match status" value="1"/>
</dbReference>
<dbReference type="InterPro" id="IPR000601">
    <property type="entry name" value="PKD_dom"/>
</dbReference>
<evidence type="ECO:0000256" key="5">
    <source>
        <dbReference type="SAM" id="SignalP"/>
    </source>
</evidence>
<dbReference type="InterPro" id="IPR037460">
    <property type="entry name" value="SEST-like"/>
</dbReference>
<dbReference type="GO" id="GO:0016788">
    <property type="term" value="F:hydrolase activity, acting on ester bonds"/>
    <property type="evidence" value="ECO:0007669"/>
    <property type="project" value="InterPro"/>
</dbReference>
<dbReference type="InterPro" id="IPR008930">
    <property type="entry name" value="Terpenoid_cyclase/PrenylTrfase"/>
</dbReference>
<feature type="compositionally biased region" description="Polar residues" evidence="4">
    <location>
        <begin position="703"/>
        <end position="718"/>
    </location>
</feature>